<reference evidence="3 4" key="1">
    <citation type="journal article" date="2016" name="Nat. Commun.">
        <title>Thousands of microbial genomes shed light on interconnected biogeochemical processes in an aquifer system.</title>
        <authorList>
            <person name="Anantharaman K."/>
            <person name="Brown C.T."/>
            <person name="Hug L.A."/>
            <person name="Sharon I."/>
            <person name="Castelle C.J."/>
            <person name="Probst A.J."/>
            <person name="Thomas B.C."/>
            <person name="Singh A."/>
            <person name="Wilkins M.J."/>
            <person name="Karaoz U."/>
            <person name="Brodie E.L."/>
            <person name="Williams K.H."/>
            <person name="Hubbard S.S."/>
            <person name="Banfield J.F."/>
        </authorList>
    </citation>
    <scope>NUCLEOTIDE SEQUENCE [LARGE SCALE GENOMIC DNA]</scope>
</reference>
<dbReference type="EMBL" id="MGAV01000002">
    <property type="protein sequence ID" value="OGK55555.1"/>
    <property type="molecule type" value="Genomic_DNA"/>
</dbReference>
<organism evidence="3 4">
    <name type="scientific">Candidatus Roizmanbacteria bacterium RIFCSPLOWO2_02_FULL_36_11</name>
    <dbReference type="NCBI Taxonomy" id="1802071"/>
    <lineage>
        <taxon>Bacteria</taxon>
        <taxon>Candidatus Roizmaniibacteriota</taxon>
    </lineage>
</organism>
<name>A0A1F7JIW1_9BACT</name>
<dbReference type="InterPro" id="IPR001509">
    <property type="entry name" value="Epimerase_deHydtase"/>
</dbReference>
<accession>A0A1F7JIW1</accession>
<comment type="caution">
    <text evidence="3">The sequence shown here is derived from an EMBL/GenBank/DDBJ whole genome shotgun (WGS) entry which is preliminary data.</text>
</comment>
<evidence type="ECO:0000313" key="3">
    <source>
        <dbReference type="EMBL" id="OGK55555.1"/>
    </source>
</evidence>
<evidence type="ECO:0000259" key="2">
    <source>
        <dbReference type="Pfam" id="PF01370"/>
    </source>
</evidence>
<comment type="similarity">
    <text evidence="1">Belongs to the NAD(P)-dependent epimerase/dehydratase family.</text>
</comment>
<dbReference type="Pfam" id="PF01370">
    <property type="entry name" value="Epimerase"/>
    <property type="match status" value="1"/>
</dbReference>
<evidence type="ECO:0000256" key="1">
    <source>
        <dbReference type="ARBA" id="ARBA00007637"/>
    </source>
</evidence>
<protein>
    <recommendedName>
        <fullName evidence="2">NAD-dependent epimerase/dehydratase domain-containing protein</fullName>
    </recommendedName>
</protein>
<feature type="domain" description="NAD-dependent epimerase/dehydratase" evidence="2">
    <location>
        <begin position="8"/>
        <end position="246"/>
    </location>
</feature>
<dbReference type="Proteomes" id="UP000177418">
    <property type="component" value="Unassembled WGS sequence"/>
</dbReference>
<gene>
    <name evidence="3" type="ORF">A3H78_05325</name>
</gene>
<dbReference type="Gene3D" id="3.40.50.720">
    <property type="entry name" value="NAD(P)-binding Rossmann-like Domain"/>
    <property type="match status" value="1"/>
</dbReference>
<sequence>MKIKNNKILITGGTGFIGSHLAEELLKKDYKIIACDIRIHPLSYFANCPTLKKVKYASCDIRNFQRLSSLIKKIKPDFVYHLAAVSEVENAYDNPRIMFETNVQGTVNVLEATRSLQNIKGVVIASSDKAYGKQGKRKYREIDPLLSDHPYELSKTAADMISLGYYKTYGLPVTVTRFGNVYGEGDFHFSRLIPDILRSIIQNKTLKIRSDGKHVRDYIYIKDVVSGYIKLMENIDKTKGQAFNFGSKDTLSVIKVIKIVETKLNRKIKYKIINNANNEIPYQTLNFNKVKKICGWQPQYTMTSQIKKIYEWYKLVIPG</sequence>
<dbReference type="InterPro" id="IPR036291">
    <property type="entry name" value="NAD(P)-bd_dom_sf"/>
</dbReference>
<dbReference type="SUPFAM" id="SSF51735">
    <property type="entry name" value="NAD(P)-binding Rossmann-fold domains"/>
    <property type="match status" value="1"/>
</dbReference>
<evidence type="ECO:0000313" key="4">
    <source>
        <dbReference type="Proteomes" id="UP000177418"/>
    </source>
</evidence>
<dbReference type="AlphaFoldDB" id="A0A1F7JIW1"/>
<proteinExistence type="inferred from homology"/>
<dbReference type="PANTHER" id="PTHR43000">
    <property type="entry name" value="DTDP-D-GLUCOSE 4,6-DEHYDRATASE-RELATED"/>
    <property type="match status" value="1"/>
</dbReference>